<proteinExistence type="predicted"/>
<dbReference type="EMBL" id="JYDP01000038">
    <property type="protein sequence ID" value="KRZ12633.1"/>
    <property type="molecule type" value="Genomic_DNA"/>
</dbReference>
<protein>
    <recommendedName>
        <fullName evidence="4">MULE transposase domain-containing protein</fullName>
    </recommendedName>
</protein>
<gene>
    <name evidence="2" type="ORF">T11_2500</name>
</gene>
<evidence type="ECO:0008006" key="4">
    <source>
        <dbReference type="Google" id="ProtNLM"/>
    </source>
</evidence>
<reference evidence="2 3" key="1">
    <citation type="submission" date="2015-01" db="EMBL/GenBank/DDBJ databases">
        <title>Evolution of Trichinella species and genotypes.</title>
        <authorList>
            <person name="Korhonen P.K."/>
            <person name="Edoardo P."/>
            <person name="Giuseppe L.R."/>
            <person name="Gasser R.B."/>
        </authorList>
    </citation>
    <scope>NUCLEOTIDE SEQUENCE [LARGE SCALE GENOMIC DNA]</scope>
    <source>
        <strain evidence="2">ISS1029</strain>
    </source>
</reference>
<evidence type="ECO:0000313" key="2">
    <source>
        <dbReference type="EMBL" id="KRZ12633.1"/>
    </source>
</evidence>
<keyword evidence="1" id="KW-0472">Membrane</keyword>
<feature type="transmembrane region" description="Helical" evidence="1">
    <location>
        <begin position="12"/>
        <end position="31"/>
    </location>
</feature>
<evidence type="ECO:0000313" key="3">
    <source>
        <dbReference type="Proteomes" id="UP000055024"/>
    </source>
</evidence>
<accession>A0A0V1HQ37</accession>
<name>A0A0V1HQ37_9BILA</name>
<comment type="caution">
    <text evidence="2">The sequence shown here is derived from an EMBL/GenBank/DDBJ whole genome shotgun (WGS) entry which is preliminary data.</text>
</comment>
<keyword evidence="3" id="KW-1185">Reference proteome</keyword>
<organism evidence="2 3">
    <name type="scientific">Trichinella zimbabwensis</name>
    <dbReference type="NCBI Taxonomy" id="268475"/>
    <lineage>
        <taxon>Eukaryota</taxon>
        <taxon>Metazoa</taxon>
        <taxon>Ecdysozoa</taxon>
        <taxon>Nematoda</taxon>
        <taxon>Enoplea</taxon>
        <taxon>Dorylaimia</taxon>
        <taxon>Trichinellida</taxon>
        <taxon>Trichinellidae</taxon>
        <taxon>Trichinella</taxon>
    </lineage>
</organism>
<dbReference type="AlphaFoldDB" id="A0A0V1HQ37"/>
<keyword evidence="1" id="KW-1133">Transmembrane helix</keyword>
<keyword evidence="1" id="KW-0812">Transmembrane</keyword>
<evidence type="ECO:0000256" key="1">
    <source>
        <dbReference type="SAM" id="Phobius"/>
    </source>
</evidence>
<sequence>MEDNTGLLSETIIWNCSITFKTFIAIHIIIFSKQLPVLYCFAENKDTYHQIFQTLLAKASQLEVAFRPNVFIFDFEIIQDSFLNFCVQGCFLVWSISD</sequence>
<dbReference type="Proteomes" id="UP000055024">
    <property type="component" value="Unassembled WGS sequence"/>
</dbReference>